<dbReference type="InterPro" id="IPR001406">
    <property type="entry name" value="PsdUridine_synth_TruA"/>
</dbReference>
<dbReference type="Pfam" id="PF01416">
    <property type="entry name" value="PseudoU_synth_1"/>
    <property type="match status" value="2"/>
</dbReference>
<comment type="caution">
    <text evidence="4">Lacks conserved residue(s) required for the propagation of feature annotation.</text>
</comment>
<dbReference type="PIRSF" id="PIRSF001430">
    <property type="entry name" value="tRNA_psdUrid_synth"/>
    <property type="match status" value="1"/>
</dbReference>
<dbReference type="NCBIfam" id="TIGR00071">
    <property type="entry name" value="hisT_truA"/>
    <property type="match status" value="1"/>
</dbReference>
<dbReference type="GO" id="GO:0031119">
    <property type="term" value="P:tRNA pseudouridine synthesis"/>
    <property type="evidence" value="ECO:0007669"/>
    <property type="project" value="UniProtKB-UniRule"/>
</dbReference>
<gene>
    <name evidence="4 9" type="primary">truA</name>
    <name evidence="9" type="ORF">OTUT144_0383</name>
</gene>
<dbReference type="PANTHER" id="PTHR11142">
    <property type="entry name" value="PSEUDOURIDYLATE SYNTHASE"/>
    <property type="match status" value="1"/>
</dbReference>
<feature type="active site" description="Nucleophile" evidence="4 5">
    <location>
        <position position="52"/>
    </location>
</feature>
<accession>A0A0F3RMQ9</accession>
<dbReference type="InterPro" id="IPR020103">
    <property type="entry name" value="PsdUridine_synth_cat_dom_sf"/>
</dbReference>
<keyword evidence="3 4" id="KW-0413">Isomerase</keyword>
<keyword evidence="2 4" id="KW-0819">tRNA processing</keyword>
<sequence length="283" mass="31956">MLRYKAIVEYDGTNFVGWQRQQNGLSIQQLLEDKISTFTKQTVNLIAAGRTDAGVHALGQVVHFDLIAPNNSKDLACINKETDNKEVSKQNNNTTTIDSLKMLPCRYNAYKLMSAVNYLLKPHRIILTSCEITTLQFHARFSAKARHYKYRIINRAVPSVIEQNRAWWIKTPLNVIDMIDASQHLIGKHDFTSFRSSACQAKSPLKTLTKIEVDTTNYPEIQIYFSAPSFLHHMVRNIVGTLVYIGLCKISPAAIKTILFAKNRAMAGPTAPSSGLYFVKVDY</sequence>
<comment type="catalytic activity">
    <reaction evidence="4 7">
        <text>uridine(38/39/40) in tRNA = pseudouridine(38/39/40) in tRNA</text>
        <dbReference type="Rhea" id="RHEA:22376"/>
        <dbReference type="Rhea" id="RHEA-COMP:10085"/>
        <dbReference type="Rhea" id="RHEA-COMP:10087"/>
        <dbReference type="ChEBI" id="CHEBI:65314"/>
        <dbReference type="ChEBI" id="CHEBI:65315"/>
        <dbReference type="EC" id="5.4.99.12"/>
    </reaction>
</comment>
<dbReference type="GO" id="GO:0160147">
    <property type="term" value="F:tRNA pseudouridine(38-40) synthase activity"/>
    <property type="evidence" value="ECO:0007669"/>
    <property type="project" value="UniProtKB-EC"/>
</dbReference>
<evidence type="ECO:0000256" key="2">
    <source>
        <dbReference type="ARBA" id="ARBA00022694"/>
    </source>
</evidence>
<evidence type="ECO:0000256" key="4">
    <source>
        <dbReference type="HAMAP-Rule" id="MF_00171"/>
    </source>
</evidence>
<dbReference type="InterPro" id="IPR020095">
    <property type="entry name" value="PsdUridine_synth_TruA_C"/>
</dbReference>
<dbReference type="PATRIC" id="fig|1441384.3.peg.716"/>
<evidence type="ECO:0000256" key="3">
    <source>
        <dbReference type="ARBA" id="ARBA00023235"/>
    </source>
</evidence>
<name>A0A0F3RMQ9_ORITS</name>
<comment type="subunit">
    <text evidence="4">Homodimer.</text>
</comment>
<dbReference type="CDD" id="cd02570">
    <property type="entry name" value="PseudoU_synth_EcTruA"/>
    <property type="match status" value="1"/>
</dbReference>
<organism evidence="9 10">
    <name type="scientific">Orientia tsutsugamushi str. UT144</name>
    <dbReference type="NCBI Taxonomy" id="1441384"/>
    <lineage>
        <taxon>Bacteria</taxon>
        <taxon>Pseudomonadati</taxon>
        <taxon>Pseudomonadota</taxon>
        <taxon>Alphaproteobacteria</taxon>
        <taxon>Rickettsiales</taxon>
        <taxon>Rickettsiaceae</taxon>
        <taxon>Rickettsieae</taxon>
        <taxon>Orientia</taxon>
    </lineage>
</organism>
<dbReference type="EMBL" id="LAOR01000016">
    <property type="protein sequence ID" value="KJW07558.1"/>
    <property type="molecule type" value="Genomic_DNA"/>
</dbReference>
<comment type="similarity">
    <text evidence="1 4 7">Belongs to the tRNA pseudouridine synthase TruA family.</text>
</comment>
<dbReference type="EC" id="5.4.99.12" evidence="4"/>
<dbReference type="SUPFAM" id="SSF55120">
    <property type="entry name" value="Pseudouridine synthase"/>
    <property type="match status" value="1"/>
</dbReference>
<dbReference type="Gene3D" id="3.30.70.580">
    <property type="entry name" value="Pseudouridine synthase I, catalytic domain, N-terminal subdomain"/>
    <property type="match status" value="1"/>
</dbReference>
<feature type="domain" description="Pseudouridine synthase I TruA alpha/beta" evidence="8">
    <location>
        <begin position="6"/>
        <end position="66"/>
    </location>
</feature>
<evidence type="ECO:0000256" key="1">
    <source>
        <dbReference type="ARBA" id="ARBA00009375"/>
    </source>
</evidence>
<dbReference type="InterPro" id="IPR020097">
    <property type="entry name" value="PsdUridine_synth_TruA_a/b_dom"/>
</dbReference>
<evidence type="ECO:0000313" key="9">
    <source>
        <dbReference type="EMBL" id="KJW07558.1"/>
    </source>
</evidence>
<dbReference type="InterPro" id="IPR020094">
    <property type="entry name" value="TruA/RsuA/RluB/E/F_N"/>
</dbReference>
<evidence type="ECO:0000256" key="7">
    <source>
        <dbReference type="RuleBase" id="RU003792"/>
    </source>
</evidence>
<proteinExistence type="inferred from homology"/>
<feature type="domain" description="Pseudouridine synthase I TruA alpha/beta" evidence="8">
    <location>
        <begin position="181"/>
        <end position="283"/>
    </location>
</feature>
<dbReference type="Gene3D" id="3.30.70.660">
    <property type="entry name" value="Pseudouridine synthase I, catalytic domain, C-terminal subdomain"/>
    <property type="match status" value="1"/>
</dbReference>
<comment type="function">
    <text evidence="4">Formation of pseudouridine at positions 38, 39 and 40 in the anticodon stem and loop of transfer RNAs.</text>
</comment>
<feature type="binding site" evidence="4 6">
    <location>
        <position position="148"/>
    </location>
    <ligand>
        <name>substrate</name>
    </ligand>
</feature>
<dbReference type="Proteomes" id="UP000033580">
    <property type="component" value="Unassembled WGS sequence"/>
</dbReference>
<dbReference type="PANTHER" id="PTHR11142:SF0">
    <property type="entry name" value="TRNA PSEUDOURIDINE SYNTHASE-LIKE 1"/>
    <property type="match status" value="1"/>
</dbReference>
<evidence type="ECO:0000313" key="10">
    <source>
        <dbReference type="Proteomes" id="UP000033580"/>
    </source>
</evidence>
<evidence type="ECO:0000259" key="8">
    <source>
        <dbReference type="Pfam" id="PF01416"/>
    </source>
</evidence>
<evidence type="ECO:0000256" key="6">
    <source>
        <dbReference type="PIRSR" id="PIRSR001430-2"/>
    </source>
</evidence>
<protein>
    <recommendedName>
        <fullName evidence="4">tRNA pseudouridine synthase A</fullName>
        <ecNumber evidence="4">5.4.99.12</ecNumber>
    </recommendedName>
    <alternativeName>
        <fullName evidence="4">tRNA pseudouridine(38-40) synthase</fullName>
    </alternativeName>
    <alternativeName>
        <fullName evidence="4">tRNA pseudouridylate synthase I</fullName>
    </alternativeName>
    <alternativeName>
        <fullName evidence="4">tRNA-uridine isomerase I</fullName>
    </alternativeName>
</protein>
<reference evidence="9 10" key="1">
    <citation type="submission" date="2015-01" db="EMBL/GenBank/DDBJ databases">
        <title>Genome Sequencing of Rickettsiales.</title>
        <authorList>
            <person name="Daugherty S.C."/>
            <person name="Su Q."/>
            <person name="Abolude K."/>
            <person name="Beier-Sexton M."/>
            <person name="Carlyon J.A."/>
            <person name="Carter R."/>
            <person name="Day N.P."/>
            <person name="Dumler S.J."/>
            <person name="Dyachenko V."/>
            <person name="Godinez A."/>
            <person name="Kurtti T.J."/>
            <person name="Lichay M."/>
            <person name="Mullins K.E."/>
            <person name="Ott S."/>
            <person name="Pappas-Brown V."/>
            <person name="Paris D.H."/>
            <person name="Patel P."/>
            <person name="Richards A.L."/>
            <person name="Sadzewicz L."/>
            <person name="Sears K."/>
            <person name="Seidman D."/>
            <person name="Sengamalay N."/>
            <person name="Stenos J."/>
            <person name="Tallon L.J."/>
            <person name="Vincent G."/>
            <person name="Fraser C.M."/>
            <person name="Munderloh U."/>
            <person name="Dunning-Hotopp J.C."/>
        </authorList>
    </citation>
    <scope>NUCLEOTIDE SEQUENCE [LARGE SCALE GENOMIC DNA]</scope>
    <source>
        <strain evidence="9 10">UT144</strain>
    </source>
</reference>
<evidence type="ECO:0000256" key="5">
    <source>
        <dbReference type="PIRSR" id="PIRSR001430-1"/>
    </source>
</evidence>
<comment type="caution">
    <text evidence="9">The sequence shown here is derived from an EMBL/GenBank/DDBJ whole genome shotgun (WGS) entry which is preliminary data.</text>
</comment>
<dbReference type="HAMAP" id="MF_00171">
    <property type="entry name" value="TruA"/>
    <property type="match status" value="1"/>
</dbReference>
<dbReference type="AlphaFoldDB" id="A0A0F3RMQ9"/>
<dbReference type="GO" id="GO:0003723">
    <property type="term" value="F:RNA binding"/>
    <property type="evidence" value="ECO:0007669"/>
    <property type="project" value="InterPro"/>
</dbReference>